<proteinExistence type="predicted"/>
<keyword evidence="2" id="KW-1185">Reference proteome</keyword>
<sequence length="164" mass="18547">MTVRVDLDWDGPYKLSQLASISDVSKDYGIYQIYGHHPIYGPNVLLYVGLASRQTFGTRIAQEGWEQNKDSKNVEVYVGRLCGASTPSDDEWDRLIKLTEKLLIFSHTPAANQSNIGSIPFAALEELHIFNWGNHRSLSAEVSGLRWCTDTELRHFIYVGEESL</sequence>
<dbReference type="RefSeq" id="WP_185130354.1">
    <property type="nucleotide sequence ID" value="NZ_JACJVO010000021.1"/>
</dbReference>
<accession>A0A7X0SMG8</accession>
<gene>
    <name evidence="1" type="ORF">H7C18_17375</name>
</gene>
<name>A0A7X0SMG8_9BACL</name>
<comment type="caution">
    <text evidence="1">The sequence shown here is derived from an EMBL/GenBank/DDBJ whole genome shotgun (WGS) entry which is preliminary data.</text>
</comment>
<evidence type="ECO:0000313" key="2">
    <source>
        <dbReference type="Proteomes" id="UP000564644"/>
    </source>
</evidence>
<evidence type="ECO:0000313" key="1">
    <source>
        <dbReference type="EMBL" id="MBB6732695.1"/>
    </source>
</evidence>
<dbReference type="AlphaFoldDB" id="A0A7X0SMG8"/>
<organism evidence="1 2">
    <name type="scientific">Cohnella zeiphila</name>
    <dbReference type="NCBI Taxonomy" id="2761120"/>
    <lineage>
        <taxon>Bacteria</taxon>
        <taxon>Bacillati</taxon>
        <taxon>Bacillota</taxon>
        <taxon>Bacilli</taxon>
        <taxon>Bacillales</taxon>
        <taxon>Paenibacillaceae</taxon>
        <taxon>Cohnella</taxon>
    </lineage>
</organism>
<dbReference type="EMBL" id="JACJVO010000021">
    <property type="protein sequence ID" value="MBB6732695.1"/>
    <property type="molecule type" value="Genomic_DNA"/>
</dbReference>
<evidence type="ECO:0008006" key="3">
    <source>
        <dbReference type="Google" id="ProtNLM"/>
    </source>
</evidence>
<protein>
    <recommendedName>
        <fullName evidence="3">GIY-YIG domain-containing protein</fullName>
    </recommendedName>
</protein>
<reference evidence="1 2" key="1">
    <citation type="submission" date="2020-08" db="EMBL/GenBank/DDBJ databases">
        <title>Cohnella phylogeny.</title>
        <authorList>
            <person name="Dunlap C."/>
        </authorList>
    </citation>
    <scope>NUCLEOTIDE SEQUENCE [LARGE SCALE GENOMIC DNA]</scope>
    <source>
        <strain evidence="1 2">CBP 2801</strain>
    </source>
</reference>
<dbReference type="Proteomes" id="UP000564644">
    <property type="component" value="Unassembled WGS sequence"/>
</dbReference>